<dbReference type="AlphaFoldDB" id="A0AB38E1B2"/>
<organism evidence="2 3">
    <name type="scientific">Xanthomonas campestris pv. phaseoli</name>
    <dbReference type="NCBI Taxonomy" id="317013"/>
    <lineage>
        <taxon>Bacteria</taxon>
        <taxon>Pseudomonadati</taxon>
        <taxon>Pseudomonadota</taxon>
        <taxon>Gammaproteobacteria</taxon>
        <taxon>Lysobacterales</taxon>
        <taxon>Lysobacteraceae</taxon>
        <taxon>Xanthomonas</taxon>
    </lineage>
</organism>
<evidence type="ECO:0000313" key="3">
    <source>
        <dbReference type="Proteomes" id="UP000234166"/>
    </source>
</evidence>
<comment type="caution">
    <text evidence="2">The sequence shown here is derived from an EMBL/GenBank/DDBJ whole genome shotgun (WGS) entry which is preliminary data.</text>
</comment>
<evidence type="ECO:0008006" key="4">
    <source>
        <dbReference type="Google" id="ProtNLM"/>
    </source>
</evidence>
<dbReference type="EMBL" id="OCYS01000103">
    <property type="protein sequence ID" value="SON90479.1"/>
    <property type="molecule type" value="Genomic_DNA"/>
</dbReference>
<feature type="region of interest" description="Disordered" evidence="1">
    <location>
        <begin position="14"/>
        <end position="75"/>
    </location>
</feature>
<feature type="compositionally biased region" description="Low complexity" evidence="1">
    <location>
        <begin position="28"/>
        <end position="47"/>
    </location>
</feature>
<evidence type="ECO:0000256" key="1">
    <source>
        <dbReference type="SAM" id="MobiDB-lite"/>
    </source>
</evidence>
<name>A0AB38E1B2_XANCH</name>
<dbReference type="Proteomes" id="UP000234166">
    <property type="component" value="Unassembled WGS sequence"/>
</dbReference>
<evidence type="ECO:0000313" key="2">
    <source>
        <dbReference type="EMBL" id="SON90479.1"/>
    </source>
</evidence>
<reference evidence="2 3" key="1">
    <citation type="submission" date="2017-10" db="EMBL/GenBank/DDBJ databases">
        <authorList>
            <person name="Regsiter A."/>
            <person name="William W."/>
        </authorList>
    </citation>
    <scope>NUCLEOTIDE SEQUENCE [LARGE SCALE GENOMIC DNA]</scope>
    <source>
        <strain evidence="2 3">CFBP7430</strain>
    </source>
</reference>
<accession>A0AB38E1B2</accession>
<sequence length="148" mass="15356">MAACCALRRWATACGTPSATPMPASSRSTGPMPSSAATSAGGPSPASGRRRAEPCPSPAGGGSCPKGGGGKLEHPLVSAEQRNSLLVLTDKALFKRAAKGCKVAKRERRPCSWADAQFAWLRAAPAAGLRRNRALRSSPRSCRLLTKN</sequence>
<proteinExistence type="predicted"/>
<feature type="compositionally biased region" description="Gly residues" evidence="1">
    <location>
        <begin position="59"/>
        <end position="70"/>
    </location>
</feature>
<protein>
    <recommendedName>
        <fullName evidence="4">Secreted protein</fullName>
    </recommendedName>
</protein>
<gene>
    <name evidence="2" type="ORF">XAP7430_480049</name>
</gene>
<feature type="compositionally biased region" description="Polar residues" evidence="1">
    <location>
        <begin position="15"/>
        <end position="27"/>
    </location>
</feature>